<dbReference type="Pfam" id="PF05795">
    <property type="entry name" value="Plasmodium_Vir"/>
    <property type="match status" value="1"/>
</dbReference>
<accession>A0A1A9AFW2</accession>
<dbReference type="Proteomes" id="UP000078550">
    <property type="component" value="Unassembled WGS sequence"/>
</dbReference>
<reference evidence="4 5" key="2">
    <citation type="submission" date="2016-05" db="EMBL/GenBank/DDBJ databases">
        <authorList>
            <person name="Naeem Raeece"/>
        </authorList>
    </citation>
    <scope>NUCLEOTIDE SEQUENCE [LARGE SCALE GENOMIC DNA]</scope>
</reference>
<keyword evidence="1" id="KW-0812">Transmembrane</keyword>
<keyword evidence="5" id="KW-1185">Reference proteome</keyword>
<evidence type="ECO:0000313" key="3">
    <source>
        <dbReference type="EMBL" id="SBT57708.1"/>
    </source>
</evidence>
<evidence type="ECO:0000313" key="5">
    <source>
        <dbReference type="Proteomes" id="UP000078555"/>
    </source>
</evidence>
<name>A0A1A9AFW2_PLAOA</name>
<dbReference type="EMBL" id="FLRE01000705">
    <property type="protein sequence ID" value="SBT55071.1"/>
    <property type="molecule type" value="Genomic_DNA"/>
</dbReference>
<feature type="transmembrane region" description="Helical" evidence="1">
    <location>
        <begin position="224"/>
        <end position="243"/>
    </location>
</feature>
<dbReference type="InterPro" id="IPR008780">
    <property type="entry name" value="Plasmodium_Vir"/>
</dbReference>
<sequence>MNSPEIITAYNIVNTYTKYKNEISKYNNEHGVQSLPGCQSFNYENIDLTEEHFPKLCTTAIKFLIHLKVNSSTYRDEGCKYLYYSLYVEVLKRRTTFENALILYKKLNNLFNNEYDGMNILDTYINNMNKNTSDNLVKLIDIYEMFDKFERESRSMLPKTNCTSDISELFKGYLDDCRKGNDYDFCYELKNFREKYNTFIEKVRKCEGEQYLLPPVEMFNTGSMIIVPSVIIILTAFIFPILYKYTEFGPWIQRTLGIKKNVWKNISEETNNSLNIYEMADQKSKKRNYNIIYNSS</sequence>
<proteinExistence type="predicted"/>
<dbReference type="EMBL" id="FLRD01001619">
    <property type="protein sequence ID" value="SBT57708.1"/>
    <property type="molecule type" value="Genomic_DNA"/>
</dbReference>
<evidence type="ECO:0000256" key="1">
    <source>
        <dbReference type="SAM" id="Phobius"/>
    </source>
</evidence>
<dbReference type="AlphaFoldDB" id="A0A1A9AFW2"/>
<keyword evidence="1" id="KW-0472">Membrane</keyword>
<dbReference type="Proteomes" id="UP000078555">
    <property type="component" value="Unassembled WGS sequence"/>
</dbReference>
<evidence type="ECO:0000313" key="4">
    <source>
        <dbReference type="Proteomes" id="UP000078550"/>
    </source>
</evidence>
<evidence type="ECO:0000313" key="2">
    <source>
        <dbReference type="EMBL" id="SBT55071.1"/>
    </source>
</evidence>
<keyword evidence="1" id="KW-1133">Transmembrane helix</keyword>
<organism evidence="2 4">
    <name type="scientific">Plasmodium ovale wallikeri</name>
    <dbReference type="NCBI Taxonomy" id="864142"/>
    <lineage>
        <taxon>Eukaryota</taxon>
        <taxon>Sar</taxon>
        <taxon>Alveolata</taxon>
        <taxon>Apicomplexa</taxon>
        <taxon>Aconoidasida</taxon>
        <taxon>Haemosporida</taxon>
        <taxon>Plasmodiidae</taxon>
        <taxon>Plasmodium</taxon>
        <taxon>Plasmodium (Plasmodium)</taxon>
    </lineage>
</organism>
<protein>
    <submittedName>
        <fullName evidence="2">PIR Superfamily Protein</fullName>
    </submittedName>
</protein>
<gene>
    <name evidence="3" type="ORF">POVWA1_083260</name>
    <name evidence="2" type="ORF">POVWA2_066440</name>
</gene>
<reference evidence="2" key="1">
    <citation type="submission" date="2016-05" db="EMBL/GenBank/DDBJ databases">
        <authorList>
            <person name="Lavstsen T."/>
            <person name="Jespersen J.S."/>
        </authorList>
    </citation>
    <scope>NUCLEOTIDE SEQUENCE [LARGE SCALE GENOMIC DNA]</scope>
</reference>